<dbReference type="PANTHER" id="PTHR44591">
    <property type="entry name" value="STRESS RESPONSE REGULATOR PROTEIN 1"/>
    <property type="match status" value="1"/>
</dbReference>
<dbReference type="AlphaFoldDB" id="A0A918PP33"/>
<reference evidence="5" key="2">
    <citation type="submission" date="2020-09" db="EMBL/GenBank/DDBJ databases">
        <authorList>
            <person name="Sun Q."/>
            <person name="Kim S."/>
        </authorList>
    </citation>
    <scope>NUCLEOTIDE SEQUENCE</scope>
    <source>
        <strain evidence="5">KCTC 12368</strain>
    </source>
</reference>
<feature type="modified residue" description="4-aspartylphosphate" evidence="3">
    <location>
        <position position="52"/>
    </location>
</feature>
<dbReference type="SUPFAM" id="SSF52172">
    <property type="entry name" value="CheY-like"/>
    <property type="match status" value="1"/>
</dbReference>
<dbReference type="Pfam" id="PF00072">
    <property type="entry name" value="Response_reg"/>
    <property type="match status" value="1"/>
</dbReference>
<evidence type="ECO:0000256" key="2">
    <source>
        <dbReference type="ARBA" id="ARBA00023012"/>
    </source>
</evidence>
<name>A0A918PP33_9BACT</name>
<dbReference type="Proteomes" id="UP000619457">
    <property type="component" value="Unassembled WGS sequence"/>
</dbReference>
<evidence type="ECO:0000313" key="6">
    <source>
        <dbReference type="Proteomes" id="UP000619457"/>
    </source>
</evidence>
<dbReference type="InterPro" id="IPR050595">
    <property type="entry name" value="Bact_response_regulator"/>
</dbReference>
<comment type="caution">
    <text evidence="5">The sequence shown here is derived from an EMBL/GenBank/DDBJ whole genome shotgun (WGS) entry which is preliminary data.</text>
</comment>
<dbReference type="Gene3D" id="3.40.50.2300">
    <property type="match status" value="1"/>
</dbReference>
<dbReference type="PROSITE" id="PS50110">
    <property type="entry name" value="RESPONSE_REGULATORY"/>
    <property type="match status" value="1"/>
</dbReference>
<dbReference type="EMBL" id="BMWX01000001">
    <property type="protein sequence ID" value="GGZ17537.1"/>
    <property type="molecule type" value="Genomic_DNA"/>
</dbReference>
<evidence type="ECO:0000313" key="5">
    <source>
        <dbReference type="EMBL" id="GGZ17537.1"/>
    </source>
</evidence>
<accession>A0A918PP33</accession>
<dbReference type="PANTHER" id="PTHR44591:SF14">
    <property type="entry name" value="PROTEIN PILG"/>
    <property type="match status" value="1"/>
</dbReference>
<proteinExistence type="predicted"/>
<dbReference type="InterPro" id="IPR001789">
    <property type="entry name" value="Sig_transdc_resp-reg_receiver"/>
</dbReference>
<dbReference type="RefSeq" id="WP_018473961.1">
    <property type="nucleotide sequence ID" value="NZ_BMWX01000001.1"/>
</dbReference>
<evidence type="ECO:0000256" key="3">
    <source>
        <dbReference type="PROSITE-ProRule" id="PRU00169"/>
    </source>
</evidence>
<keyword evidence="2" id="KW-0902">Two-component regulatory system</keyword>
<gene>
    <name evidence="5" type="ORF">GCM10007049_07650</name>
</gene>
<sequence>MKKLLLIEDDVLILKMVEFKLKKEGYEVHIAKDGKEGIEKIDELKPDIIISDIVMPYKSGIEIVHYTKQNYPDTPVIVLSELGEEEKTVIEAFQLGAVDFVSKPFNPQELVLRLKRFV</sequence>
<evidence type="ECO:0000259" key="4">
    <source>
        <dbReference type="PROSITE" id="PS50110"/>
    </source>
</evidence>
<feature type="domain" description="Response regulatory" evidence="4">
    <location>
        <begin position="3"/>
        <end position="118"/>
    </location>
</feature>
<dbReference type="GO" id="GO:0000160">
    <property type="term" value="P:phosphorelay signal transduction system"/>
    <property type="evidence" value="ECO:0007669"/>
    <property type="project" value="UniProtKB-KW"/>
</dbReference>
<dbReference type="CDD" id="cd17574">
    <property type="entry name" value="REC_OmpR"/>
    <property type="match status" value="1"/>
</dbReference>
<organism evidence="5 6">
    <name type="scientific">Echinicola pacifica</name>
    <dbReference type="NCBI Taxonomy" id="346377"/>
    <lineage>
        <taxon>Bacteria</taxon>
        <taxon>Pseudomonadati</taxon>
        <taxon>Bacteroidota</taxon>
        <taxon>Cytophagia</taxon>
        <taxon>Cytophagales</taxon>
        <taxon>Cyclobacteriaceae</taxon>
        <taxon>Echinicola</taxon>
    </lineage>
</organism>
<evidence type="ECO:0000256" key="1">
    <source>
        <dbReference type="ARBA" id="ARBA00022553"/>
    </source>
</evidence>
<protein>
    <recommendedName>
        <fullName evidence="4">Response regulatory domain-containing protein</fullName>
    </recommendedName>
</protein>
<reference evidence="5" key="1">
    <citation type="journal article" date="2014" name="Int. J. Syst. Evol. Microbiol.">
        <title>Complete genome sequence of Corynebacterium casei LMG S-19264T (=DSM 44701T), isolated from a smear-ripened cheese.</title>
        <authorList>
            <consortium name="US DOE Joint Genome Institute (JGI-PGF)"/>
            <person name="Walter F."/>
            <person name="Albersmeier A."/>
            <person name="Kalinowski J."/>
            <person name="Ruckert C."/>
        </authorList>
    </citation>
    <scope>NUCLEOTIDE SEQUENCE</scope>
    <source>
        <strain evidence="5">KCTC 12368</strain>
    </source>
</reference>
<keyword evidence="1 3" id="KW-0597">Phosphoprotein</keyword>
<keyword evidence="6" id="KW-1185">Reference proteome</keyword>
<dbReference type="InterPro" id="IPR011006">
    <property type="entry name" value="CheY-like_superfamily"/>
</dbReference>
<dbReference type="SMART" id="SM00448">
    <property type="entry name" value="REC"/>
    <property type="match status" value="1"/>
</dbReference>